<comment type="caution">
    <text evidence="1">The sequence shown here is derived from an EMBL/GenBank/DDBJ whole genome shotgun (WGS) entry which is preliminary data.</text>
</comment>
<feature type="non-terminal residue" evidence="1">
    <location>
        <position position="1"/>
    </location>
</feature>
<evidence type="ECO:0000313" key="1">
    <source>
        <dbReference type="EMBL" id="EGH17107.1"/>
    </source>
</evidence>
<organism evidence="1 2">
    <name type="scientific">Pseudomonas savastanoi pv. glycinea str. race 4</name>
    <dbReference type="NCBI Taxonomy" id="875330"/>
    <lineage>
        <taxon>Bacteria</taxon>
        <taxon>Pseudomonadati</taxon>
        <taxon>Pseudomonadota</taxon>
        <taxon>Gammaproteobacteria</taxon>
        <taxon>Pseudomonadales</taxon>
        <taxon>Pseudomonadaceae</taxon>
        <taxon>Pseudomonas</taxon>
    </lineage>
</organism>
<reference evidence="1 2" key="1">
    <citation type="journal article" date="2011" name="PLoS Pathog.">
        <title>Dynamic evolution of pathogenicity revealed by sequencing and comparative genomics of 19 Pseudomonas syringae isolates.</title>
        <authorList>
            <person name="Baltrus D.A."/>
            <person name="Nishimura M.T."/>
            <person name="Romanchuk A."/>
            <person name="Chang J.H."/>
            <person name="Mukhtar M.S."/>
            <person name="Cherkis K."/>
            <person name="Roach J."/>
            <person name="Grant S.R."/>
            <person name="Jones C.D."/>
            <person name="Dangl J.L."/>
        </authorList>
    </citation>
    <scope>NUCLEOTIDE SEQUENCE [LARGE SCALE GENOMIC DNA]</scope>
    <source>
        <strain evidence="2">race 4</strain>
    </source>
</reference>
<proteinExistence type="predicted"/>
<dbReference type="EMBL" id="ADWY01001512">
    <property type="protein sequence ID" value="EGH17107.1"/>
    <property type="molecule type" value="Genomic_DNA"/>
</dbReference>
<evidence type="ECO:0000313" key="2">
    <source>
        <dbReference type="Proteomes" id="UP000005466"/>
    </source>
</evidence>
<sequence>VRLVLVIVFVGPLLAGQVAELGNQVLDNFPLWTR</sequence>
<dbReference type="HOGENOM" id="CLU_3370234_0_0_6"/>
<dbReference type="Proteomes" id="UP000005466">
    <property type="component" value="Unassembled WGS sequence"/>
</dbReference>
<accession>F3CCW5</accession>
<dbReference type="AlphaFoldDB" id="F3CCW5"/>
<name>F3CCW5_PSESG</name>
<protein>
    <submittedName>
        <fullName evidence="1">Type III secretion component</fullName>
    </submittedName>
</protein>
<gene>
    <name evidence="1" type="ORF">Pgy4_29300</name>
</gene>